<dbReference type="GO" id="GO:0005634">
    <property type="term" value="C:nucleus"/>
    <property type="evidence" value="ECO:0007669"/>
    <property type="project" value="UniProtKB-SubCell"/>
</dbReference>
<dbReference type="SMART" id="SM00355">
    <property type="entry name" value="ZnF_C2H2"/>
    <property type="match status" value="6"/>
</dbReference>
<evidence type="ECO:0000256" key="8">
    <source>
        <dbReference type="PROSITE-ProRule" id="PRU00042"/>
    </source>
</evidence>
<dbReference type="GO" id="GO:0003677">
    <property type="term" value="F:DNA binding"/>
    <property type="evidence" value="ECO:0007669"/>
    <property type="project" value="UniProtKB-KW"/>
</dbReference>
<keyword evidence="7" id="KW-0539">Nucleus</keyword>
<dbReference type="Proteomes" id="UP001497623">
    <property type="component" value="Unassembled WGS sequence"/>
</dbReference>
<evidence type="ECO:0000313" key="11">
    <source>
        <dbReference type="Proteomes" id="UP001497623"/>
    </source>
</evidence>
<comment type="caution">
    <text evidence="10">The sequence shown here is derived from an EMBL/GenBank/DDBJ whole genome shotgun (WGS) entry which is preliminary data.</text>
</comment>
<evidence type="ECO:0000259" key="9">
    <source>
        <dbReference type="PROSITE" id="PS50157"/>
    </source>
</evidence>
<dbReference type="AlphaFoldDB" id="A0AAV2QZN2"/>
<dbReference type="Pfam" id="PF00096">
    <property type="entry name" value="zf-C2H2"/>
    <property type="match status" value="1"/>
</dbReference>
<evidence type="ECO:0000256" key="3">
    <source>
        <dbReference type="ARBA" id="ARBA00022737"/>
    </source>
</evidence>
<comment type="subcellular location">
    <subcellularLocation>
        <location evidence="1">Nucleus</location>
    </subcellularLocation>
</comment>
<feature type="non-terminal residue" evidence="10">
    <location>
        <position position="468"/>
    </location>
</feature>
<dbReference type="SUPFAM" id="SSF57667">
    <property type="entry name" value="beta-beta-alpha zinc fingers"/>
    <property type="match status" value="3"/>
</dbReference>
<feature type="domain" description="C2H2-type" evidence="9">
    <location>
        <begin position="271"/>
        <end position="298"/>
    </location>
</feature>
<proteinExistence type="predicted"/>
<evidence type="ECO:0000256" key="5">
    <source>
        <dbReference type="ARBA" id="ARBA00022833"/>
    </source>
</evidence>
<keyword evidence="6" id="KW-0238">DNA-binding</keyword>
<dbReference type="InterPro" id="IPR036236">
    <property type="entry name" value="Znf_C2H2_sf"/>
</dbReference>
<feature type="domain" description="C2H2-type" evidence="9">
    <location>
        <begin position="299"/>
        <end position="326"/>
    </location>
</feature>
<evidence type="ECO:0000256" key="6">
    <source>
        <dbReference type="ARBA" id="ARBA00023125"/>
    </source>
</evidence>
<keyword evidence="5" id="KW-0862">Zinc</keyword>
<sequence length="468" mass="52965">MAQDTNIKQAMGGPIINELLCWYQNMITVLGEPQMIKLCCAKFDEPEIVEARDLLLSLLVSEADKPTFRRRLPKKVSDSVCVKSLKEIFQLFQEYGKFAPNFVAMQLDKLPPIDYSCADVSGLLIKFKKMESRFEYILECSKSSNASMNTMRDTQLAVLDRIVALESRKIDDNSENLVIDDVQDNHIGQVEVITDKPFQCPESVNTAVVEASLPHTKEKPFLCTGCDITLGDKFSLSDGENSKCEKCELVDRNAPNQASANQVTHVVADRFYCTICDFKCNENHAYDEHMRNHSNEKPHTCSLCNLNVSSLPELITHMAEHTPDKTFTCTECDFKSIEKQTIENHMQNHKGEKPVFVTPCPMCTAIAPNDAALWKHLRNHSFFKCPKCKYTTENKLDLKKHMLTHTGETYCSQSDGDFGGKEKTLEIEKCSSTKDKQLICKECGFKTHSQQTLASHKHSCKNKSHHSN</sequence>
<organism evidence="10 11">
    <name type="scientific">Meganyctiphanes norvegica</name>
    <name type="common">Northern krill</name>
    <name type="synonym">Thysanopoda norvegica</name>
    <dbReference type="NCBI Taxonomy" id="48144"/>
    <lineage>
        <taxon>Eukaryota</taxon>
        <taxon>Metazoa</taxon>
        <taxon>Ecdysozoa</taxon>
        <taxon>Arthropoda</taxon>
        <taxon>Crustacea</taxon>
        <taxon>Multicrustacea</taxon>
        <taxon>Malacostraca</taxon>
        <taxon>Eumalacostraca</taxon>
        <taxon>Eucarida</taxon>
        <taxon>Euphausiacea</taxon>
        <taxon>Euphausiidae</taxon>
        <taxon>Meganyctiphanes</taxon>
    </lineage>
</organism>
<name>A0AAV2QZN2_MEGNR</name>
<dbReference type="PANTHER" id="PTHR24392">
    <property type="entry name" value="ZINC FINGER PROTEIN"/>
    <property type="match status" value="1"/>
</dbReference>
<keyword evidence="2" id="KW-0479">Metal-binding</keyword>
<evidence type="ECO:0000256" key="7">
    <source>
        <dbReference type="ARBA" id="ARBA00023242"/>
    </source>
</evidence>
<gene>
    <name evidence="10" type="ORF">MNOR_LOCUS17861</name>
</gene>
<dbReference type="Gene3D" id="3.30.160.60">
    <property type="entry name" value="Classic Zinc Finger"/>
    <property type="match status" value="3"/>
</dbReference>
<reference evidence="10 11" key="1">
    <citation type="submission" date="2024-05" db="EMBL/GenBank/DDBJ databases">
        <authorList>
            <person name="Wallberg A."/>
        </authorList>
    </citation>
    <scope>NUCLEOTIDE SEQUENCE [LARGE SCALE GENOMIC DNA]</scope>
</reference>
<evidence type="ECO:0000256" key="2">
    <source>
        <dbReference type="ARBA" id="ARBA00022723"/>
    </source>
</evidence>
<keyword evidence="11" id="KW-1185">Reference proteome</keyword>
<accession>A0AAV2QZN2</accession>
<dbReference type="EMBL" id="CAXKWB010012515">
    <property type="protein sequence ID" value="CAL4104836.1"/>
    <property type="molecule type" value="Genomic_DNA"/>
</dbReference>
<keyword evidence="4 8" id="KW-0863">Zinc-finger</keyword>
<protein>
    <recommendedName>
        <fullName evidence="9">C2H2-type domain-containing protein</fullName>
    </recommendedName>
</protein>
<dbReference type="InterPro" id="IPR013087">
    <property type="entry name" value="Znf_C2H2_type"/>
</dbReference>
<evidence type="ECO:0000313" key="10">
    <source>
        <dbReference type="EMBL" id="CAL4104836.1"/>
    </source>
</evidence>
<dbReference type="PROSITE" id="PS50157">
    <property type="entry name" value="ZINC_FINGER_C2H2_2"/>
    <property type="match status" value="4"/>
</dbReference>
<feature type="domain" description="C2H2-type" evidence="9">
    <location>
        <begin position="383"/>
        <end position="410"/>
    </location>
</feature>
<dbReference type="PANTHER" id="PTHR24392:SF31">
    <property type="entry name" value="C2H2-TYPE DOMAIN-CONTAINING PROTEIN"/>
    <property type="match status" value="1"/>
</dbReference>
<dbReference type="GO" id="GO:0008270">
    <property type="term" value="F:zinc ion binding"/>
    <property type="evidence" value="ECO:0007669"/>
    <property type="project" value="UniProtKB-KW"/>
</dbReference>
<keyword evidence="3" id="KW-0677">Repeat</keyword>
<evidence type="ECO:0000256" key="4">
    <source>
        <dbReference type="ARBA" id="ARBA00022771"/>
    </source>
</evidence>
<feature type="domain" description="C2H2-type" evidence="9">
    <location>
        <begin position="327"/>
        <end position="354"/>
    </location>
</feature>
<evidence type="ECO:0000256" key="1">
    <source>
        <dbReference type="ARBA" id="ARBA00004123"/>
    </source>
</evidence>
<dbReference type="PROSITE" id="PS00028">
    <property type="entry name" value="ZINC_FINGER_C2H2_1"/>
    <property type="match status" value="2"/>
</dbReference>